<dbReference type="GO" id="GO:0016020">
    <property type="term" value="C:membrane"/>
    <property type="evidence" value="ECO:0007669"/>
    <property type="project" value="TreeGrafter"/>
</dbReference>
<dbReference type="PROSITE" id="PS51257">
    <property type="entry name" value="PROKAR_LIPOPROTEIN"/>
    <property type="match status" value="1"/>
</dbReference>
<dbReference type="EMBL" id="RBID01000013">
    <property type="protein sequence ID" value="RKQ60250.1"/>
    <property type="molecule type" value="Genomic_DNA"/>
</dbReference>
<dbReference type="InterPro" id="IPR001915">
    <property type="entry name" value="Peptidase_M48"/>
</dbReference>
<evidence type="ECO:0000256" key="2">
    <source>
        <dbReference type="ARBA" id="ARBA00022723"/>
    </source>
</evidence>
<dbReference type="PANTHER" id="PTHR22726:SF1">
    <property type="entry name" value="METALLOENDOPEPTIDASE OMA1, MITOCHONDRIAL"/>
    <property type="match status" value="1"/>
</dbReference>
<gene>
    <name evidence="9" type="ORF">C8E02_1594</name>
</gene>
<proteinExistence type="inferred from homology"/>
<dbReference type="GO" id="GO:0004222">
    <property type="term" value="F:metalloendopeptidase activity"/>
    <property type="evidence" value="ECO:0007669"/>
    <property type="project" value="InterPro"/>
</dbReference>
<dbReference type="InterPro" id="IPR051156">
    <property type="entry name" value="Mito/Outer_Membr_Metalloprot"/>
</dbReference>
<sequence>MANWLTRTGCVLMLSAAVAGCVNTTATGAVGASRKQLMLLSPQEVEQASAQSYVQEVGKARSAGKLNTDAALTARVRAVSQRLIAQVPVFRADARSWKWEVNVTQSDDLNAYAMAGGKIMVYSGIVNRLKLSDDEMAAIIGHEISHALREHSRETMSQAYAQQMGLGIVGQLAGLSQGSMELAAIATDVALTKPNSRTMESEADIIGLELMARAGYNPNASVTLWQKMMQAGAGTGPSFLSTHPSGPARIEELQRQIPRVLPLYNAARKAR</sequence>
<evidence type="ECO:0000256" key="3">
    <source>
        <dbReference type="ARBA" id="ARBA00022801"/>
    </source>
</evidence>
<evidence type="ECO:0000259" key="8">
    <source>
        <dbReference type="Pfam" id="PF01435"/>
    </source>
</evidence>
<evidence type="ECO:0000256" key="7">
    <source>
        <dbReference type="SAM" id="SignalP"/>
    </source>
</evidence>
<comment type="similarity">
    <text evidence="6">Belongs to the peptidase M48 family.</text>
</comment>
<comment type="caution">
    <text evidence="9">The sequence shown here is derived from an EMBL/GenBank/DDBJ whole genome shotgun (WGS) entry which is preliminary data.</text>
</comment>
<evidence type="ECO:0000256" key="1">
    <source>
        <dbReference type="ARBA" id="ARBA00022670"/>
    </source>
</evidence>
<dbReference type="CDD" id="cd07331">
    <property type="entry name" value="M48C_Oma1_like"/>
    <property type="match status" value="1"/>
</dbReference>
<dbReference type="Gene3D" id="3.30.2010.10">
    <property type="entry name" value="Metalloproteases ('zincins'), catalytic domain"/>
    <property type="match status" value="1"/>
</dbReference>
<keyword evidence="2" id="KW-0479">Metal-binding</keyword>
<accession>A0A495BGP6</accession>
<comment type="cofactor">
    <cofactor evidence="6">
        <name>Zn(2+)</name>
        <dbReference type="ChEBI" id="CHEBI:29105"/>
    </cofactor>
    <text evidence="6">Binds 1 zinc ion per subunit.</text>
</comment>
<keyword evidence="7" id="KW-0732">Signal</keyword>
<feature type="chain" id="PRO_5019783943" evidence="7">
    <location>
        <begin position="20"/>
        <end position="271"/>
    </location>
</feature>
<dbReference type="AlphaFoldDB" id="A0A495BGP6"/>
<evidence type="ECO:0000313" key="9">
    <source>
        <dbReference type="EMBL" id="RKQ60250.1"/>
    </source>
</evidence>
<dbReference type="PANTHER" id="PTHR22726">
    <property type="entry name" value="METALLOENDOPEPTIDASE OMA1"/>
    <property type="match status" value="1"/>
</dbReference>
<organism evidence="9 10">
    <name type="scientific">Vogesella indigofera</name>
    <name type="common">Pseudomonas indigofera</name>
    <dbReference type="NCBI Taxonomy" id="45465"/>
    <lineage>
        <taxon>Bacteria</taxon>
        <taxon>Pseudomonadati</taxon>
        <taxon>Pseudomonadota</taxon>
        <taxon>Betaproteobacteria</taxon>
        <taxon>Neisseriales</taxon>
        <taxon>Chromobacteriaceae</taxon>
        <taxon>Vogesella</taxon>
    </lineage>
</organism>
<keyword evidence="3 6" id="KW-0378">Hydrolase</keyword>
<keyword evidence="5 6" id="KW-0482">Metalloprotease</keyword>
<dbReference type="GO" id="GO:0046872">
    <property type="term" value="F:metal ion binding"/>
    <property type="evidence" value="ECO:0007669"/>
    <property type="project" value="UniProtKB-KW"/>
</dbReference>
<reference evidence="9 10" key="1">
    <citation type="submission" date="2018-10" db="EMBL/GenBank/DDBJ databases">
        <title>Genomic Encyclopedia of Type Strains, Phase IV (KMG-IV): sequencing the most valuable type-strain genomes for metagenomic binning, comparative biology and taxonomic classification.</title>
        <authorList>
            <person name="Goeker M."/>
        </authorList>
    </citation>
    <scope>NUCLEOTIDE SEQUENCE [LARGE SCALE GENOMIC DNA]</scope>
    <source>
        <strain evidence="9 10">DSM 3303</strain>
    </source>
</reference>
<evidence type="ECO:0000256" key="6">
    <source>
        <dbReference type="RuleBase" id="RU003983"/>
    </source>
</evidence>
<keyword evidence="1 6" id="KW-0645">Protease</keyword>
<dbReference type="GO" id="GO:0051603">
    <property type="term" value="P:proteolysis involved in protein catabolic process"/>
    <property type="evidence" value="ECO:0007669"/>
    <property type="project" value="TreeGrafter"/>
</dbReference>
<evidence type="ECO:0000256" key="5">
    <source>
        <dbReference type="ARBA" id="ARBA00023049"/>
    </source>
</evidence>
<evidence type="ECO:0000256" key="4">
    <source>
        <dbReference type="ARBA" id="ARBA00022833"/>
    </source>
</evidence>
<name>A0A495BGP6_VOGIN</name>
<evidence type="ECO:0000313" key="10">
    <source>
        <dbReference type="Proteomes" id="UP000279384"/>
    </source>
</evidence>
<dbReference type="Pfam" id="PF01435">
    <property type="entry name" value="Peptidase_M48"/>
    <property type="match status" value="1"/>
</dbReference>
<feature type="signal peptide" evidence="7">
    <location>
        <begin position="1"/>
        <end position="19"/>
    </location>
</feature>
<feature type="domain" description="Peptidase M48" evidence="8">
    <location>
        <begin position="73"/>
        <end position="255"/>
    </location>
</feature>
<dbReference type="Proteomes" id="UP000279384">
    <property type="component" value="Unassembled WGS sequence"/>
</dbReference>
<protein>
    <submittedName>
        <fullName evidence="9">Peptidase M48-like protein</fullName>
    </submittedName>
</protein>
<keyword evidence="4 6" id="KW-0862">Zinc</keyword>